<sequence length="200" mass="22583">METKTLRKPLLAWHFGGNRLGFRDGRRFRIGARQKFRPTSDGHTKLRMCYCGMHASVDILDALSYAQGTIIRRVELSGKAITDKDKICAEYRKALWALDSEKLLRRFACRCALDVIDLWSAPEVVVQYLRTQDETIRAAAWDAARAAAWDAARAAAWDAARAAAWDAARAAAWDAARAAAWKRQRRRLLAMIYAVKRAAC</sequence>
<organism evidence="1">
    <name type="scientific">marine sediment metagenome</name>
    <dbReference type="NCBI Taxonomy" id="412755"/>
    <lineage>
        <taxon>unclassified sequences</taxon>
        <taxon>metagenomes</taxon>
        <taxon>ecological metagenomes</taxon>
    </lineage>
</organism>
<name>A0A0F9SKW4_9ZZZZ</name>
<dbReference type="EMBL" id="LAZR01002451">
    <property type="protein sequence ID" value="KKN29888.1"/>
    <property type="molecule type" value="Genomic_DNA"/>
</dbReference>
<reference evidence="1" key="1">
    <citation type="journal article" date="2015" name="Nature">
        <title>Complex archaea that bridge the gap between prokaryotes and eukaryotes.</title>
        <authorList>
            <person name="Spang A."/>
            <person name="Saw J.H."/>
            <person name="Jorgensen S.L."/>
            <person name="Zaremba-Niedzwiedzka K."/>
            <person name="Martijn J."/>
            <person name="Lind A.E."/>
            <person name="van Eijk R."/>
            <person name="Schleper C."/>
            <person name="Guy L."/>
            <person name="Ettema T.J."/>
        </authorList>
    </citation>
    <scope>NUCLEOTIDE SEQUENCE</scope>
</reference>
<accession>A0A0F9SKW4</accession>
<comment type="caution">
    <text evidence="1">The sequence shown here is derived from an EMBL/GenBank/DDBJ whole genome shotgun (WGS) entry which is preliminary data.</text>
</comment>
<evidence type="ECO:0000313" key="1">
    <source>
        <dbReference type="EMBL" id="KKN29888.1"/>
    </source>
</evidence>
<proteinExistence type="predicted"/>
<protein>
    <submittedName>
        <fullName evidence="1">Uncharacterized protein</fullName>
    </submittedName>
</protein>
<gene>
    <name evidence="1" type="ORF">LCGC14_0839660</name>
</gene>
<dbReference type="AlphaFoldDB" id="A0A0F9SKW4"/>